<evidence type="ECO:0000313" key="1">
    <source>
        <dbReference type="EMBL" id="OHV17762.1"/>
    </source>
</evidence>
<dbReference type="EMBL" id="MNAO01000022">
    <property type="protein sequence ID" value="OHV17762.1"/>
    <property type="molecule type" value="Genomic_DNA"/>
</dbReference>
<sequence length="75" mass="7709">MPYLDQDGVATLTKQDEVAAIRIALANTLGEGVGDLDAIATAASAEMDRIATAAYDAELSQHAAERVSGGSQQCT</sequence>
<dbReference type="Proteomes" id="UP000180215">
    <property type="component" value="Unassembled WGS sequence"/>
</dbReference>
<organism evidence="1 2">
    <name type="scientific">Methylorubrum extorquens</name>
    <name type="common">Methylobacterium dichloromethanicum</name>
    <name type="synonym">Methylobacterium extorquens</name>
    <dbReference type="NCBI Taxonomy" id="408"/>
    <lineage>
        <taxon>Bacteria</taxon>
        <taxon>Pseudomonadati</taxon>
        <taxon>Pseudomonadota</taxon>
        <taxon>Alphaproteobacteria</taxon>
        <taxon>Hyphomicrobiales</taxon>
        <taxon>Methylobacteriaceae</taxon>
        <taxon>Methylorubrum</taxon>
    </lineage>
</organism>
<name>A0A1S1PAW7_METEX</name>
<dbReference type="AlphaFoldDB" id="A0A1S1PAW7"/>
<comment type="caution">
    <text evidence="1">The sequence shown here is derived from an EMBL/GenBank/DDBJ whole genome shotgun (WGS) entry which is preliminary data.</text>
</comment>
<proteinExistence type="predicted"/>
<accession>A0A1S1PAW7</accession>
<reference evidence="1 2" key="1">
    <citation type="submission" date="2016-10" db="EMBL/GenBank/DDBJ databases">
        <title>Draft genome sequence of Methylobacterium extorquens CP3, a seed endophyte of Crotalaria pumila with plant growth-promoting and metal tolerance properties.</title>
        <authorList>
            <person name="Sanchez-Lopez A.S."/>
            <person name="Van Hamme J.D."/>
            <person name="Thijs S."/>
            <person name="Mcammond B.M."/>
            <person name="Stevens V."/>
            <person name="Gonzalez-Chavez M.D.C."/>
            <person name="Vangronsveld J."/>
        </authorList>
    </citation>
    <scope>NUCLEOTIDE SEQUENCE [LARGE SCALE GENOMIC DNA]</scope>
    <source>
        <strain evidence="1 2">CP3</strain>
    </source>
</reference>
<protein>
    <submittedName>
        <fullName evidence="1">Uncharacterized protein</fullName>
    </submittedName>
</protein>
<evidence type="ECO:0000313" key="2">
    <source>
        <dbReference type="Proteomes" id="UP000180215"/>
    </source>
</evidence>
<gene>
    <name evidence="1" type="ORF">BK022_03650</name>
</gene>